<dbReference type="SUPFAM" id="SSF51445">
    <property type="entry name" value="(Trans)glycosidases"/>
    <property type="match status" value="1"/>
</dbReference>
<evidence type="ECO:0000256" key="5">
    <source>
        <dbReference type="ARBA" id="ARBA00022676"/>
    </source>
</evidence>
<gene>
    <name evidence="11" type="primary">malQ</name>
    <name evidence="11" type="ORF">K5I21_23940</name>
</gene>
<dbReference type="PANTHER" id="PTHR32438:SF5">
    <property type="entry name" value="4-ALPHA-GLUCANOTRANSFERASE DPE1, CHLOROPLASTIC_AMYLOPLASTIC"/>
    <property type="match status" value="1"/>
</dbReference>
<evidence type="ECO:0000256" key="6">
    <source>
        <dbReference type="ARBA" id="ARBA00022679"/>
    </source>
</evidence>
<keyword evidence="7 10" id="KW-0119">Carbohydrate metabolism</keyword>
<dbReference type="GO" id="GO:0004134">
    <property type="term" value="F:4-alpha-glucanotransferase activity"/>
    <property type="evidence" value="ECO:0007669"/>
    <property type="project" value="UniProtKB-EC"/>
</dbReference>
<comment type="catalytic activity">
    <reaction evidence="1 10">
        <text>Transfers a segment of a (1-&gt;4)-alpha-D-glucan to a new position in an acceptor, which may be glucose or a (1-&gt;4)-alpha-D-glucan.</text>
        <dbReference type="EC" id="2.4.1.25"/>
    </reaction>
</comment>
<keyword evidence="6 10" id="KW-0808">Transferase</keyword>
<evidence type="ECO:0000313" key="11">
    <source>
        <dbReference type="EMBL" id="MCK0088858.1"/>
    </source>
</evidence>
<dbReference type="Pfam" id="PF02446">
    <property type="entry name" value="Glyco_hydro_77"/>
    <property type="match status" value="1"/>
</dbReference>
<dbReference type="GO" id="GO:0005975">
    <property type="term" value="P:carbohydrate metabolic process"/>
    <property type="evidence" value="ECO:0007669"/>
    <property type="project" value="InterPro"/>
</dbReference>
<keyword evidence="5 10" id="KW-0328">Glycosyltransferase</keyword>
<comment type="similarity">
    <text evidence="2 10">Belongs to the disproportionating enzyme family.</text>
</comment>
<dbReference type="EC" id="2.4.1.25" evidence="3 10"/>
<dbReference type="RefSeq" id="WP_024738683.1">
    <property type="nucleotide sequence ID" value="NZ_JAINVB010000002.1"/>
</dbReference>
<evidence type="ECO:0000256" key="2">
    <source>
        <dbReference type="ARBA" id="ARBA00005684"/>
    </source>
</evidence>
<evidence type="ECO:0000256" key="4">
    <source>
        <dbReference type="ARBA" id="ARBA00020295"/>
    </source>
</evidence>
<dbReference type="Gene3D" id="3.20.20.80">
    <property type="entry name" value="Glycosidases"/>
    <property type="match status" value="1"/>
</dbReference>
<dbReference type="InterPro" id="IPR017853">
    <property type="entry name" value="GH"/>
</dbReference>
<evidence type="ECO:0000256" key="9">
    <source>
        <dbReference type="ARBA" id="ARBA00031501"/>
    </source>
</evidence>
<evidence type="ECO:0000256" key="7">
    <source>
        <dbReference type="ARBA" id="ARBA00023277"/>
    </source>
</evidence>
<evidence type="ECO:0000256" key="1">
    <source>
        <dbReference type="ARBA" id="ARBA00000439"/>
    </source>
</evidence>
<reference evidence="11" key="1">
    <citation type="journal article" date="2022" name="Cell Host Microbe">
        <title>Colonization of the live biotherapeutic product VE303 and modulation of the microbiota and metabolites in healthy volunteers.</title>
        <authorList>
            <person name="Dsouza M."/>
            <person name="Menon R."/>
            <person name="Crossette E."/>
            <person name="Bhattarai S.K."/>
            <person name="Schneider J."/>
            <person name="Kim Y.G."/>
            <person name="Reddy S."/>
            <person name="Caballero S."/>
            <person name="Felix C."/>
            <person name="Cornacchione L."/>
            <person name="Hendrickson J."/>
            <person name="Watson A.R."/>
            <person name="Minot S.S."/>
            <person name="Greenfield N."/>
            <person name="Schopf L."/>
            <person name="Szabady R."/>
            <person name="Patarroyo J."/>
            <person name="Smith W."/>
            <person name="Harrison P."/>
            <person name="Kuijper E.J."/>
            <person name="Kelly C.P."/>
            <person name="Olle B."/>
            <person name="Bobilev D."/>
            <person name="Silber J.L."/>
            <person name="Bucci V."/>
            <person name="Roberts B."/>
            <person name="Faith J."/>
            <person name="Norman J.M."/>
        </authorList>
    </citation>
    <scope>NUCLEOTIDE SEQUENCE</scope>
    <source>
        <strain evidence="11">VE303-04</strain>
    </source>
</reference>
<dbReference type="NCBIfam" id="TIGR00217">
    <property type="entry name" value="malQ"/>
    <property type="match status" value="1"/>
</dbReference>
<evidence type="ECO:0000256" key="10">
    <source>
        <dbReference type="RuleBase" id="RU361207"/>
    </source>
</evidence>
<accession>A0AAW5FAD1</accession>
<evidence type="ECO:0000256" key="8">
    <source>
        <dbReference type="ARBA" id="ARBA00031423"/>
    </source>
</evidence>
<organism evidence="11 12">
    <name type="scientific">Clostridium symbiosum</name>
    <name type="common">Bacteroides symbiosus</name>
    <dbReference type="NCBI Taxonomy" id="1512"/>
    <lineage>
        <taxon>Bacteria</taxon>
        <taxon>Bacillati</taxon>
        <taxon>Bacillota</taxon>
        <taxon>Clostridia</taxon>
        <taxon>Lachnospirales</taxon>
        <taxon>Lachnospiraceae</taxon>
        <taxon>Otoolea</taxon>
    </lineage>
</organism>
<evidence type="ECO:0000256" key="3">
    <source>
        <dbReference type="ARBA" id="ARBA00012560"/>
    </source>
</evidence>
<dbReference type="PANTHER" id="PTHR32438">
    <property type="entry name" value="4-ALPHA-GLUCANOTRANSFERASE DPE1, CHLOROPLASTIC/AMYLOPLASTIC"/>
    <property type="match status" value="1"/>
</dbReference>
<proteinExistence type="inferred from homology"/>
<evidence type="ECO:0000313" key="12">
    <source>
        <dbReference type="Proteomes" id="UP001203136"/>
    </source>
</evidence>
<dbReference type="NCBIfam" id="NF011080">
    <property type="entry name" value="PRK14508.1-3"/>
    <property type="match status" value="1"/>
</dbReference>
<dbReference type="EMBL" id="JAINVB010000002">
    <property type="protein sequence ID" value="MCK0088858.1"/>
    <property type="molecule type" value="Genomic_DNA"/>
</dbReference>
<comment type="caution">
    <text evidence="11">The sequence shown here is derived from an EMBL/GenBank/DDBJ whole genome shotgun (WGS) entry which is preliminary data.</text>
</comment>
<dbReference type="Proteomes" id="UP001203136">
    <property type="component" value="Unassembled WGS sequence"/>
</dbReference>
<dbReference type="InterPro" id="IPR003385">
    <property type="entry name" value="Glyco_hydro_77"/>
</dbReference>
<dbReference type="AlphaFoldDB" id="A0AAW5FAD1"/>
<name>A0AAW5FAD1_CLOSY</name>
<protein>
    <recommendedName>
        <fullName evidence="4 10">4-alpha-glucanotransferase</fullName>
        <ecNumber evidence="3 10">2.4.1.25</ecNumber>
    </recommendedName>
    <alternativeName>
        <fullName evidence="8 10">Amylomaltase</fullName>
    </alternativeName>
    <alternativeName>
        <fullName evidence="9 10">Disproportionating enzyme</fullName>
    </alternativeName>
</protein>
<sequence length="503" mass="58469">MKTMLKRGAGILMPIFSLPSPYGIGTFGSSAYEFIDLLRQARQNYWQVLPMGPTSYGDSPYQSFSAFAGNPYFIDLDMLKEEELLTQEEIDACFWLDKQEEVEYDAIFYYRFPLLKKAYTRSLHKTTEAYRQFCEKNQFWLPDYSLYMALKKHFGDNEWLAWEEEARFRKPEAMEKYKTELKEEIDYWKFLQYKFFEQWEKLKKYASDNDVKIVGDIPIYVALDSADVWSHPELFQLDEEGLIPLKVAGVPPDAFSDEGQLWGNPLYNWDKMEKTGFAWWKERMKASSALYDVIRIDHFIGVVQYYSIPYGAENAKSGQWEKGPGKKLTDAISEAVGATKIIAEDLGIFSQDVKDLLAETGYPGMKIIEFAFSGDRFNEHLPHCYEPNSVVYGGTHDNETLAGYFKTEKRQWWELQYIADYLGAAHQSEVVDKVFRAAYGSVASVAVFQMQDVLKLDNWARMNTPSTVGKNWRWRMKPGQFGEEQTGYLAWLVDTFGRFQEGR</sequence>